<dbReference type="Proteomes" id="UP000615446">
    <property type="component" value="Unassembled WGS sequence"/>
</dbReference>
<organism evidence="1 2">
    <name type="scientific">Rhizophagus clarus</name>
    <dbReference type="NCBI Taxonomy" id="94130"/>
    <lineage>
        <taxon>Eukaryota</taxon>
        <taxon>Fungi</taxon>
        <taxon>Fungi incertae sedis</taxon>
        <taxon>Mucoromycota</taxon>
        <taxon>Glomeromycotina</taxon>
        <taxon>Glomeromycetes</taxon>
        <taxon>Glomerales</taxon>
        <taxon>Glomeraceae</taxon>
        <taxon>Rhizophagus</taxon>
    </lineage>
</organism>
<evidence type="ECO:0000313" key="2">
    <source>
        <dbReference type="Proteomes" id="UP000615446"/>
    </source>
</evidence>
<dbReference type="OrthoDB" id="2393598at2759"/>
<evidence type="ECO:0000313" key="1">
    <source>
        <dbReference type="EMBL" id="GES88324.1"/>
    </source>
</evidence>
<reference evidence="1" key="1">
    <citation type="submission" date="2019-10" db="EMBL/GenBank/DDBJ databases">
        <title>Conservation and host-specific expression of non-tandemly repeated heterogenous ribosome RNA gene in arbuscular mycorrhizal fungi.</title>
        <authorList>
            <person name="Maeda T."/>
            <person name="Kobayashi Y."/>
            <person name="Nakagawa T."/>
            <person name="Ezawa T."/>
            <person name="Yamaguchi K."/>
            <person name="Bino T."/>
            <person name="Nishimoto Y."/>
            <person name="Shigenobu S."/>
            <person name="Kawaguchi M."/>
        </authorList>
    </citation>
    <scope>NUCLEOTIDE SEQUENCE</scope>
    <source>
        <strain evidence="1">HR1</strain>
    </source>
</reference>
<accession>A0A8H3QT92</accession>
<name>A0A8H3QT92_9GLOM</name>
<comment type="caution">
    <text evidence="1">The sequence shown here is derived from an EMBL/GenBank/DDBJ whole genome shotgun (WGS) entry which is preliminary data.</text>
</comment>
<dbReference type="EMBL" id="BLAL01000178">
    <property type="protein sequence ID" value="GES88324.1"/>
    <property type="molecule type" value="Genomic_DNA"/>
</dbReference>
<protein>
    <submittedName>
        <fullName evidence="1">Uncharacterized protein</fullName>
    </submittedName>
</protein>
<gene>
    <name evidence="1" type="ORF">RCL2_001528100</name>
</gene>
<dbReference type="AlphaFoldDB" id="A0A8H3QT92"/>
<proteinExistence type="predicted"/>
<sequence length="100" mass="11942">MRKLFLVADKFTQENITYNHDEINDINTKQLINLLQKFTENRELDLDELIKIDQEDKISDKENVDPSVLVLRNPKKQCDKKQFLGTKRFKSFTKILKPKF</sequence>